<dbReference type="InterPro" id="IPR001789">
    <property type="entry name" value="Sig_transdc_resp-reg_receiver"/>
</dbReference>
<keyword evidence="7" id="KW-0175">Coiled coil</keyword>
<sequence>MMANTNRPSSDIHQLLDELESLKTQLLEEQQKNQFLENLIALIPGHIYWLNERNEFLGCNNMQAKTAQLNSRHDIVGKTNYDMPWKNQAAELNKANDIARQTGTTQIQEETIDTAAGRKTYLSYKEPLRDANQQIIGVLGVSLDISQIKKLESELRSAKELAEAASQAKTEFLDNMRHDIRTPLTGIVGFADLLKMDANTPHIQEYADNLIASSHALLELMDEVLEAIRVSSGEIPRLKKKFDLKAALEHVIKLNRARSAQKRLTLSLEFDETIPRYVIGDKVRIHRIILELVANALNFTDTGFVKLSAHLAKQEGKQLVLMLVVEDSGMGIPKDKQQEIYVQFKRLTPSYQGIYKGAGLGLSVVKQFVDELNGEIYVKSEPRKGSSFTCVIPLQEPLLDNDLGMEEQDSLVDQLYETTYAQQIKPPPCPSVESAEHRVLVVEDNIIAQHAARSLLSKLQCAVDIAEDGKTALDLWKTQHYDLILMDIGLPDVDGYEVTHAIRVQELTKKTHTPIIALTAHAGDENKKRCIDAGMNAVLTKPLTAKNCSDIVTAFIPGRQSPDPHLGGPNPRSDLPEEEAHLFQLNEFQLLDVEEGLKTTGTESQLADMLAFMVKDSLPQDFLLMQKAHDEGNWEKTQQLAHKIKGGAVYVGATRIKIACQYLERYWKAGQSDLLEPLYQQAITVINDSIEAINEWIKQTNGS</sequence>
<comment type="catalytic activity">
    <reaction evidence="1">
        <text>ATP + protein L-histidine = ADP + protein N-phospho-L-histidine.</text>
        <dbReference type="EC" id="2.7.13.3"/>
    </reaction>
</comment>
<dbReference type="PROSITE" id="PS50109">
    <property type="entry name" value="HIS_KIN"/>
    <property type="match status" value="1"/>
</dbReference>
<dbReference type="EC" id="2.7.13.3" evidence="2"/>
<dbReference type="InterPro" id="IPR003661">
    <property type="entry name" value="HisK_dim/P_dom"/>
</dbReference>
<dbReference type="GO" id="GO:0005886">
    <property type="term" value="C:plasma membrane"/>
    <property type="evidence" value="ECO:0007669"/>
    <property type="project" value="UniProtKB-SubCell"/>
</dbReference>
<dbReference type="InterPro" id="IPR000700">
    <property type="entry name" value="PAS-assoc_C"/>
</dbReference>
<dbReference type="SUPFAM" id="SSF47226">
    <property type="entry name" value="Histidine-containing phosphotransfer domain, HPT domain"/>
    <property type="match status" value="1"/>
</dbReference>
<evidence type="ECO:0000259" key="10">
    <source>
        <dbReference type="PROSITE" id="PS50113"/>
    </source>
</evidence>
<dbReference type="Gene3D" id="3.40.50.2300">
    <property type="match status" value="1"/>
</dbReference>
<protein>
    <recommendedName>
        <fullName evidence="2">histidine kinase</fullName>
        <ecNumber evidence="2">2.7.13.3</ecNumber>
    </recommendedName>
</protein>
<proteinExistence type="predicted"/>
<dbReference type="InterPro" id="IPR003594">
    <property type="entry name" value="HATPase_dom"/>
</dbReference>
<evidence type="ECO:0000256" key="1">
    <source>
        <dbReference type="ARBA" id="ARBA00000085"/>
    </source>
</evidence>
<feature type="coiled-coil region" evidence="7">
    <location>
        <begin position="12"/>
        <end position="39"/>
    </location>
</feature>
<dbReference type="Pfam" id="PF00512">
    <property type="entry name" value="HisKA"/>
    <property type="match status" value="1"/>
</dbReference>
<dbReference type="SMART" id="SM00387">
    <property type="entry name" value="HATPase_c"/>
    <property type="match status" value="1"/>
</dbReference>
<dbReference type="CDD" id="cd17546">
    <property type="entry name" value="REC_hyHK_CKI1_RcsC-like"/>
    <property type="match status" value="1"/>
</dbReference>
<dbReference type="RefSeq" id="WP_115317190.1">
    <property type="nucleotide sequence ID" value="NZ_UGNW01000002.1"/>
</dbReference>
<dbReference type="CDD" id="cd00082">
    <property type="entry name" value="HisKA"/>
    <property type="match status" value="1"/>
</dbReference>
<dbReference type="InterPro" id="IPR013656">
    <property type="entry name" value="PAS_4"/>
</dbReference>
<dbReference type="SMART" id="SM00388">
    <property type="entry name" value="HisKA"/>
    <property type="match status" value="1"/>
</dbReference>
<evidence type="ECO:0000313" key="13">
    <source>
        <dbReference type="Proteomes" id="UP000255066"/>
    </source>
</evidence>
<dbReference type="InterPro" id="IPR005467">
    <property type="entry name" value="His_kinase_dom"/>
</dbReference>
<feature type="modified residue" description="Phosphohistidine" evidence="5">
    <location>
        <position position="642"/>
    </location>
</feature>
<name>A0A378JU26_9GAMM</name>
<dbReference type="Pfam" id="PF08448">
    <property type="entry name" value="PAS_4"/>
    <property type="match status" value="1"/>
</dbReference>
<dbReference type="PANTHER" id="PTHR45339">
    <property type="entry name" value="HYBRID SIGNAL TRANSDUCTION HISTIDINE KINASE J"/>
    <property type="match status" value="1"/>
</dbReference>
<evidence type="ECO:0000256" key="6">
    <source>
        <dbReference type="PROSITE-ProRule" id="PRU00169"/>
    </source>
</evidence>
<dbReference type="Pfam" id="PF01627">
    <property type="entry name" value="Hpt"/>
    <property type="match status" value="1"/>
</dbReference>
<dbReference type="PANTHER" id="PTHR45339:SF5">
    <property type="entry name" value="HISTIDINE KINASE"/>
    <property type="match status" value="1"/>
</dbReference>
<dbReference type="Gene3D" id="1.20.120.160">
    <property type="entry name" value="HPT domain"/>
    <property type="match status" value="1"/>
</dbReference>
<feature type="domain" description="PAC" evidence="10">
    <location>
        <begin position="105"/>
        <end position="157"/>
    </location>
</feature>
<gene>
    <name evidence="12" type="primary">arcB_5</name>
    <name evidence="12" type="ORF">NCTC12437_03194</name>
</gene>
<dbReference type="InterPro" id="IPR036097">
    <property type="entry name" value="HisK_dim/P_sf"/>
</dbReference>
<dbReference type="InterPro" id="IPR036890">
    <property type="entry name" value="HATPase_C_sf"/>
</dbReference>
<dbReference type="Gene3D" id="1.10.287.130">
    <property type="match status" value="1"/>
</dbReference>
<dbReference type="PROSITE" id="PS50113">
    <property type="entry name" value="PAC"/>
    <property type="match status" value="1"/>
</dbReference>
<evidence type="ECO:0000256" key="2">
    <source>
        <dbReference type="ARBA" id="ARBA00012438"/>
    </source>
</evidence>
<reference evidence="12 13" key="1">
    <citation type="submission" date="2018-06" db="EMBL/GenBank/DDBJ databases">
        <authorList>
            <consortium name="Pathogen Informatics"/>
            <person name="Doyle S."/>
        </authorList>
    </citation>
    <scope>NUCLEOTIDE SEQUENCE [LARGE SCALE GENOMIC DNA]</scope>
    <source>
        <strain evidence="12 13">NCTC12437</strain>
    </source>
</reference>
<feature type="domain" description="Response regulatory" evidence="9">
    <location>
        <begin position="438"/>
        <end position="556"/>
    </location>
</feature>
<dbReference type="SMART" id="SM00073">
    <property type="entry name" value="HPT"/>
    <property type="match status" value="1"/>
</dbReference>
<dbReference type="InterPro" id="IPR011006">
    <property type="entry name" value="CheY-like_superfamily"/>
</dbReference>
<dbReference type="SUPFAM" id="SSF55785">
    <property type="entry name" value="PYP-like sensor domain (PAS domain)"/>
    <property type="match status" value="1"/>
</dbReference>
<dbReference type="PROSITE" id="PS50894">
    <property type="entry name" value="HPT"/>
    <property type="match status" value="1"/>
</dbReference>
<evidence type="ECO:0000256" key="4">
    <source>
        <dbReference type="ARBA" id="ARBA00023012"/>
    </source>
</evidence>
<evidence type="ECO:0000259" key="11">
    <source>
        <dbReference type="PROSITE" id="PS50894"/>
    </source>
</evidence>
<dbReference type="SUPFAM" id="SSF47384">
    <property type="entry name" value="Homodimeric domain of signal transducing histidine kinase"/>
    <property type="match status" value="1"/>
</dbReference>
<dbReference type="InterPro" id="IPR004358">
    <property type="entry name" value="Sig_transdc_His_kin-like_C"/>
</dbReference>
<dbReference type="AlphaFoldDB" id="A0A378JU26"/>
<keyword evidence="12" id="KW-0808">Transferase</keyword>
<dbReference type="SUPFAM" id="SSF55874">
    <property type="entry name" value="ATPase domain of HSP90 chaperone/DNA topoisomerase II/histidine kinase"/>
    <property type="match status" value="1"/>
</dbReference>
<dbReference type="Gene3D" id="3.30.565.10">
    <property type="entry name" value="Histidine kinase-like ATPase, C-terminal domain"/>
    <property type="match status" value="1"/>
</dbReference>
<evidence type="ECO:0000256" key="5">
    <source>
        <dbReference type="PROSITE-ProRule" id="PRU00110"/>
    </source>
</evidence>
<evidence type="ECO:0000313" key="12">
    <source>
        <dbReference type="EMBL" id="STX60902.1"/>
    </source>
</evidence>
<dbReference type="Pfam" id="PF00072">
    <property type="entry name" value="Response_reg"/>
    <property type="match status" value="1"/>
</dbReference>
<dbReference type="Pfam" id="PF02518">
    <property type="entry name" value="HATPase_c"/>
    <property type="match status" value="1"/>
</dbReference>
<dbReference type="CDD" id="cd00088">
    <property type="entry name" value="HPT"/>
    <property type="match status" value="1"/>
</dbReference>
<evidence type="ECO:0000256" key="7">
    <source>
        <dbReference type="SAM" id="Coils"/>
    </source>
</evidence>
<evidence type="ECO:0000259" key="9">
    <source>
        <dbReference type="PROSITE" id="PS50110"/>
    </source>
</evidence>
<feature type="modified residue" description="4-aspartylphosphate" evidence="6">
    <location>
        <position position="487"/>
    </location>
</feature>
<dbReference type="GO" id="GO:0005524">
    <property type="term" value="F:ATP binding"/>
    <property type="evidence" value="ECO:0007669"/>
    <property type="project" value="UniProtKB-KW"/>
</dbReference>
<dbReference type="Proteomes" id="UP000255066">
    <property type="component" value="Unassembled WGS sequence"/>
</dbReference>
<keyword evidence="3 6" id="KW-0597">Phosphoprotein</keyword>
<dbReference type="Gene3D" id="3.30.450.20">
    <property type="entry name" value="PAS domain"/>
    <property type="match status" value="1"/>
</dbReference>
<keyword evidence="4" id="KW-0902">Two-component regulatory system</keyword>
<feature type="domain" description="HPt" evidence="11">
    <location>
        <begin position="603"/>
        <end position="700"/>
    </location>
</feature>
<dbReference type="SUPFAM" id="SSF52172">
    <property type="entry name" value="CheY-like"/>
    <property type="match status" value="1"/>
</dbReference>
<keyword evidence="12" id="KW-0418">Kinase</keyword>
<dbReference type="SMART" id="SM00448">
    <property type="entry name" value="REC"/>
    <property type="match status" value="1"/>
</dbReference>
<dbReference type="PROSITE" id="PS50110">
    <property type="entry name" value="RESPONSE_REGULATORY"/>
    <property type="match status" value="1"/>
</dbReference>
<dbReference type="InterPro" id="IPR036641">
    <property type="entry name" value="HPT_dom_sf"/>
</dbReference>
<feature type="domain" description="Histidine kinase" evidence="8">
    <location>
        <begin position="175"/>
        <end position="396"/>
    </location>
</feature>
<dbReference type="InterPro" id="IPR008207">
    <property type="entry name" value="Sig_transdc_His_kin_Hpt_dom"/>
</dbReference>
<evidence type="ECO:0000256" key="3">
    <source>
        <dbReference type="ARBA" id="ARBA00022553"/>
    </source>
</evidence>
<evidence type="ECO:0000259" key="8">
    <source>
        <dbReference type="PROSITE" id="PS50109"/>
    </source>
</evidence>
<dbReference type="PRINTS" id="PR00344">
    <property type="entry name" value="BCTRLSENSOR"/>
</dbReference>
<organism evidence="12 13">
    <name type="scientific">Legionella birminghamensis</name>
    <dbReference type="NCBI Taxonomy" id="28083"/>
    <lineage>
        <taxon>Bacteria</taxon>
        <taxon>Pseudomonadati</taxon>
        <taxon>Pseudomonadota</taxon>
        <taxon>Gammaproteobacteria</taxon>
        <taxon>Legionellales</taxon>
        <taxon>Legionellaceae</taxon>
        <taxon>Legionella</taxon>
    </lineage>
</organism>
<dbReference type="InterPro" id="IPR035965">
    <property type="entry name" value="PAS-like_dom_sf"/>
</dbReference>
<dbReference type="GO" id="GO:0000155">
    <property type="term" value="F:phosphorelay sensor kinase activity"/>
    <property type="evidence" value="ECO:0007669"/>
    <property type="project" value="InterPro"/>
</dbReference>
<accession>A0A378JU26</accession>
<dbReference type="EMBL" id="UGNW01000002">
    <property type="protein sequence ID" value="STX60902.1"/>
    <property type="molecule type" value="Genomic_DNA"/>
</dbReference>